<evidence type="ECO:0000256" key="1">
    <source>
        <dbReference type="ARBA" id="ARBA00006499"/>
    </source>
</evidence>
<comment type="similarity">
    <text evidence="1">Belongs to the AB hydrolase superfamily. AB hydrolase 2 family.</text>
</comment>
<dbReference type="InterPro" id="IPR003140">
    <property type="entry name" value="PLipase/COase/thioEstase"/>
</dbReference>
<evidence type="ECO:0000313" key="4">
    <source>
        <dbReference type="EMBL" id="AUR53000.1"/>
    </source>
</evidence>
<sequence>MSNKLETKVVLNKPDVKPVGAVIWMHGLGADYNDFVPIVEELRLPFSLKFVFPNAPIIPVTINNGYQMRAWYDITDFSSLTREVDSAGILENRERIHLLIEGLIKEGFKPEEIVVAGFSQGGVMAYYTGLGLDYNFAGIMVLSAYLPDTSLIDVAKIQHKLKMPFLICHGQQDPVVSIAYAKEAVKYLQSLDVNYQWFEYPMPHSVCYEEVVTIANWLGQIFNS</sequence>
<proteinExistence type="inferred from homology"/>
<evidence type="ECO:0000313" key="5">
    <source>
        <dbReference type="Proteomes" id="UP000236655"/>
    </source>
</evidence>
<feature type="domain" description="Phospholipase/carboxylesterase/thioesterase" evidence="3">
    <location>
        <begin position="11"/>
        <end position="218"/>
    </location>
</feature>
<reference evidence="5" key="1">
    <citation type="submission" date="2017-11" db="EMBL/GenBank/DDBJ databases">
        <authorList>
            <person name="Chan K.G."/>
            <person name="Lee L.S."/>
        </authorList>
    </citation>
    <scope>NUCLEOTIDE SEQUENCE [LARGE SCALE GENOMIC DNA]</scope>
    <source>
        <strain evidence="5">DSM 100970</strain>
    </source>
</reference>
<dbReference type="Pfam" id="PF02230">
    <property type="entry name" value="Abhydrolase_2"/>
    <property type="match status" value="1"/>
</dbReference>
<dbReference type="KEGG" id="nba:CUN60_12090"/>
<organism evidence="4 5">
    <name type="scientific">Aquella oligotrophica</name>
    <dbReference type="NCBI Taxonomy" id="2067065"/>
    <lineage>
        <taxon>Bacteria</taxon>
        <taxon>Pseudomonadati</taxon>
        <taxon>Pseudomonadota</taxon>
        <taxon>Betaproteobacteria</taxon>
        <taxon>Neisseriales</taxon>
        <taxon>Neisseriaceae</taxon>
        <taxon>Aquella</taxon>
    </lineage>
</organism>
<dbReference type="PANTHER" id="PTHR10655:SF17">
    <property type="entry name" value="LYSOPHOSPHOLIPASE-LIKE PROTEIN 1"/>
    <property type="match status" value="1"/>
</dbReference>
<dbReference type="RefSeq" id="WP_102952286.1">
    <property type="nucleotide sequence ID" value="NZ_CP024847.1"/>
</dbReference>
<keyword evidence="2" id="KW-0378">Hydrolase</keyword>
<evidence type="ECO:0000256" key="2">
    <source>
        <dbReference type="ARBA" id="ARBA00022801"/>
    </source>
</evidence>
<dbReference type="Gene3D" id="3.40.50.1820">
    <property type="entry name" value="alpha/beta hydrolase"/>
    <property type="match status" value="1"/>
</dbReference>
<evidence type="ECO:0000259" key="3">
    <source>
        <dbReference type="Pfam" id="PF02230"/>
    </source>
</evidence>
<gene>
    <name evidence="4" type="ORF">CUN60_12090</name>
</gene>
<name>A0A2I7N967_9NEIS</name>
<keyword evidence="5" id="KW-1185">Reference proteome</keyword>
<dbReference type="GO" id="GO:0016787">
    <property type="term" value="F:hydrolase activity"/>
    <property type="evidence" value="ECO:0007669"/>
    <property type="project" value="UniProtKB-KW"/>
</dbReference>
<dbReference type="AlphaFoldDB" id="A0A2I7N967"/>
<accession>A0A2I7N967</accession>
<dbReference type="OrthoDB" id="9801763at2"/>
<dbReference type="EMBL" id="CP024847">
    <property type="protein sequence ID" value="AUR53000.1"/>
    <property type="molecule type" value="Genomic_DNA"/>
</dbReference>
<dbReference type="InterPro" id="IPR029058">
    <property type="entry name" value="AB_hydrolase_fold"/>
</dbReference>
<protein>
    <submittedName>
        <fullName evidence="4">Carboxylesterase</fullName>
    </submittedName>
</protein>
<dbReference type="SUPFAM" id="SSF53474">
    <property type="entry name" value="alpha/beta-Hydrolases"/>
    <property type="match status" value="1"/>
</dbReference>
<dbReference type="InterPro" id="IPR050565">
    <property type="entry name" value="LYPA1-2/EST-like"/>
</dbReference>
<dbReference type="PANTHER" id="PTHR10655">
    <property type="entry name" value="LYSOPHOSPHOLIPASE-RELATED"/>
    <property type="match status" value="1"/>
</dbReference>
<dbReference type="Proteomes" id="UP000236655">
    <property type="component" value="Chromosome"/>
</dbReference>